<feature type="compositionally biased region" description="Basic and acidic residues" evidence="1">
    <location>
        <begin position="33"/>
        <end position="57"/>
    </location>
</feature>
<sequence length="86" mass="10223">MTIWPRATARFGHSSHSYRHFSESLNATNGFHETQDTHRRARDHEDKGDYARTRERSALLQMRRMTTTPTTDEDELNDDHSYDGWR</sequence>
<organism evidence="2 3">
    <name type="scientific">Paspalum notatum var. saurae</name>
    <dbReference type="NCBI Taxonomy" id="547442"/>
    <lineage>
        <taxon>Eukaryota</taxon>
        <taxon>Viridiplantae</taxon>
        <taxon>Streptophyta</taxon>
        <taxon>Embryophyta</taxon>
        <taxon>Tracheophyta</taxon>
        <taxon>Spermatophyta</taxon>
        <taxon>Magnoliopsida</taxon>
        <taxon>Liliopsida</taxon>
        <taxon>Poales</taxon>
        <taxon>Poaceae</taxon>
        <taxon>PACMAD clade</taxon>
        <taxon>Panicoideae</taxon>
        <taxon>Andropogonodae</taxon>
        <taxon>Paspaleae</taxon>
        <taxon>Paspalinae</taxon>
        <taxon>Paspalum</taxon>
    </lineage>
</organism>
<dbReference type="EMBL" id="CP144753">
    <property type="protein sequence ID" value="WVZ93248.1"/>
    <property type="molecule type" value="Genomic_DNA"/>
</dbReference>
<reference evidence="2 3" key="1">
    <citation type="submission" date="2024-02" db="EMBL/GenBank/DDBJ databases">
        <title>High-quality chromosome-scale genome assembly of Pensacola bahiagrass (Paspalum notatum Flugge var. saurae).</title>
        <authorList>
            <person name="Vega J.M."/>
            <person name="Podio M."/>
            <person name="Orjuela J."/>
            <person name="Siena L.A."/>
            <person name="Pessino S.C."/>
            <person name="Combes M.C."/>
            <person name="Mariac C."/>
            <person name="Albertini E."/>
            <person name="Pupilli F."/>
            <person name="Ortiz J.P.A."/>
            <person name="Leblanc O."/>
        </authorList>
    </citation>
    <scope>NUCLEOTIDE SEQUENCE [LARGE SCALE GENOMIC DNA]</scope>
    <source>
        <strain evidence="2">R1</strain>
        <tissue evidence="2">Leaf</tissue>
    </source>
</reference>
<evidence type="ECO:0000313" key="3">
    <source>
        <dbReference type="Proteomes" id="UP001341281"/>
    </source>
</evidence>
<evidence type="ECO:0000256" key="1">
    <source>
        <dbReference type="SAM" id="MobiDB-lite"/>
    </source>
</evidence>
<accession>A0AAQ3UL12</accession>
<keyword evidence="3" id="KW-1185">Reference proteome</keyword>
<dbReference type="AlphaFoldDB" id="A0AAQ3UL12"/>
<protein>
    <submittedName>
        <fullName evidence="2">Uncharacterized protein</fullName>
    </submittedName>
</protein>
<dbReference type="Proteomes" id="UP001341281">
    <property type="component" value="Chromosome 09"/>
</dbReference>
<gene>
    <name evidence="2" type="ORF">U9M48_039245</name>
</gene>
<name>A0AAQ3UL12_PASNO</name>
<proteinExistence type="predicted"/>
<evidence type="ECO:0000313" key="2">
    <source>
        <dbReference type="EMBL" id="WVZ93248.1"/>
    </source>
</evidence>
<feature type="region of interest" description="Disordered" evidence="1">
    <location>
        <begin position="28"/>
        <end position="86"/>
    </location>
</feature>